<name>A0A955ECD3_UNCKA</name>
<dbReference type="PANTHER" id="PTHR10211:SF0">
    <property type="entry name" value="DEOXYRIBODIPYRIMIDINE PHOTO-LYASE"/>
    <property type="match status" value="1"/>
</dbReference>
<evidence type="ECO:0000313" key="15">
    <source>
        <dbReference type="Proteomes" id="UP000740557"/>
    </source>
</evidence>
<dbReference type="SUPFAM" id="SSF52425">
    <property type="entry name" value="Cryptochrome/photolyase, N-terminal domain"/>
    <property type="match status" value="1"/>
</dbReference>
<dbReference type="InterPro" id="IPR008148">
    <property type="entry name" value="DNA_photolyase_2"/>
</dbReference>
<keyword evidence="5" id="KW-0285">Flavoprotein</keyword>
<comment type="cofactor">
    <cofactor evidence="1">
        <name>FAD</name>
        <dbReference type="ChEBI" id="CHEBI:57692"/>
    </cofactor>
</comment>
<dbReference type="FunFam" id="3.40.50.620:FF:000110">
    <property type="entry name" value="Deoxyribodipyrimidine photolyase"/>
    <property type="match status" value="1"/>
</dbReference>
<dbReference type="InterPro" id="IPR006050">
    <property type="entry name" value="DNA_photolyase_N"/>
</dbReference>
<keyword evidence="7" id="KW-0274">FAD</keyword>
<dbReference type="Gene3D" id="3.40.50.620">
    <property type="entry name" value="HUPs"/>
    <property type="match status" value="1"/>
</dbReference>
<evidence type="ECO:0000256" key="4">
    <source>
        <dbReference type="ARBA" id="ARBA00014046"/>
    </source>
</evidence>
<gene>
    <name evidence="14" type="ORF">KC980_01330</name>
</gene>
<comment type="similarity">
    <text evidence="2">Belongs to the DNA photolyase class-2 family.</text>
</comment>
<evidence type="ECO:0000256" key="7">
    <source>
        <dbReference type="ARBA" id="ARBA00022827"/>
    </source>
</evidence>
<dbReference type="EMBL" id="JAGQNX010000037">
    <property type="protein sequence ID" value="MCA9308130.1"/>
    <property type="molecule type" value="Genomic_DNA"/>
</dbReference>
<proteinExistence type="inferred from homology"/>
<dbReference type="Pfam" id="PF00875">
    <property type="entry name" value="DNA_photolyase"/>
    <property type="match status" value="1"/>
</dbReference>
<dbReference type="Gene3D" id="1.10.579.10">
    <property type="entry name" value="DNA Cyclobutane Dipyrimidine Photolyase, subunit A, domain 3"/>
    <property type="match status" value="1"/>
</dbReference>
<evidence type="ECO:0000256" key="3">
    <source>
        <dbReference type="ARBA" id="ARBA00013149"/>
    </source>
</evidence>
<evidence type="ECO:0000313" key="14">
    <source>
        <dbReference type="EMBL" id="MCA9308130.1"/>
    </source>
</evidence>
<accession>A0A955ECD3</accession>
<dbReference type="SUPFAM" id="SSF48173">
    <property type="entry name" value="Cryptochrome/photolyase FAD-binding domain"/>
    <property type="match status" value="1"/>
</dbReference>
<dbReference type="PROSITE" id="PS51645">
    <property type="entry name" value="PHR_CRY_ALPHA_BETA"/>
    <property type="match status" value="1"/>
</dbReference>
<sequence>MERSRKLNNKEIKTGEIVYWMSRDQRVHNNHALLYAQQTALFHKQPLTVLFGLTQDFPGAYLRHYDFMLKGLKEVEQELSKFNIKFVLIEDSPDIAVLNYCDTNKVGAVFTDYSPLKISKKWKTKIQRSIECALIEVDAHNVVPVWETSNKQEYAARTIRPKIQKLLPMYLVEYPKLKKHPFGNINNKTKWHKITADKEVKPVEWIVPGEYAAQQVLTSFKKNISNYNKNRNDPTKKALSNLSPYLHFGQISAQQIALEINEETFLEELIIRKELADNFCEYNSNYDNINGFPTWAKETLAKHKNDSREYVYSIEEFEKAKTHDPAWNAAQLEMVSTGKMHGYMRMYWCKKILEWTPDPAVAMKIALYLNDKYELDGRDPNGYTGIAWSIGGVHDRPWFERDIFGTVRYMNYQGLKRKFNVEEYIERINSVS</sequence>
<keyword evidence="8" id="KW-0238">DNA-binding</keyword>
<evidence type="ECO:0000256" key="9">
    <source>
        <dbReference type="ARBA" id="ARBA00023204"/>
    </source>
</evidence>
<organism evidence="14 15">
    <name type="scientific">candidate division WWE3 bacterium</name>
    <dbReference type="NCBI Taxonomy" id="2053526"/>
    <lineage>
        <taxon>Bacteria</taxon>
        <taxon>Katanobacteria</taxon>
    </lineage>
</organism>
<reference evidence="14" key="1">
    <citation type="submission" date="2020-04" db="EMBL/GenBank/DDBJ databases">
        <authorList>
            <person name="Zhang T."/>
        </authorList>
    </citation>
    <scope>NUCLEOTIDE SEQUENCE</scope>
    <source>
        <strain evidence="14">HKST-UBA79</strain>
    </source>
</reference>
<comment type="catalytic activity">
    <reaction evidence="12">
        <text>cyclobutadipyrimidine (in DNA) = 2 pyrimidine residues (in DNA).</text>
        <dbReference type="EC" id="4.1.99.3"/>
    </reaction>
</comment>
<evidence type="ECO:0000256" key="1">
    <source>
        <dbReference type="ARBA" id="ARBA00001974"/>
    </source>
</evidence>
<evidence type="ECO:0000256" key="6">
    <source>
        <dbReference type="ARBA" id="ARBA00022763"/>
    </source>
</evidence>
<dbReference type="Proteomes" id="UP000740557">
    <property type="component" value="Unassembled WGS sequence"/>
</dbReference>
<evidence type="ECO:0000256" key="5">
    <source>
        <dbReference type="ARBA" id="ARBA00022630"/>
    </source>
</evidence>
<dbReference type="PANTHER" id="PTHR10211">
    <property type="entry name" value="DEOXYRIBODIPYRIMIDINE PHOTOLYASE"/>
    <property type="match status" value="1"/>
</dbReference>
<dbReference type="InterPro" id="IPR036134">
    <property type="entry name" value="Crypto/Photolyase_FAD-like_sf"/>
</dbReference>
<dbReference type="EC" id="4.1.99.3" evidence="3"/>
<evidence type="ECO:0000259" key="13">
    <source>
        <dbReference type="PROSITE" id="PS51645"/>
    </source>
</evidence>
<protein>
    <recommendedName>
        <fullName evidence="4">Deoxyribodipyrimidine photo-lyase</fullName>
        <ecNumber evidence="3">4.1.99.3</ecNumber>
    </recommendedName>
    <alternativeName>
        <fullName evidence="11">DNA photolyase</fullName>
    </alternativeName>
</protein>
<dbReference type="InterPro" id="IPR036155">
    <property type="entry name" value="Crypto/Photolyase_N_sf"/>
</dbReference>
<evidence type="ECO:0000256" key="2">
    <source>
        <dbReference type="ARBA" id="ARBA00006409"/>
    </source>
</evidence>
<dbReference type="AlphaFoldDB" id="A0A955ECD3"/>
<keyword evidence="9" id="KW-0234">DNA repair</keyword>
<dbReference type="NCBIfam" id="TIGR00591">
    <property type="entry name" value="phr2"/>
    <property type="match status" value="1"/>
</dbReference>
<dbReference type="InterPro" id="IPR014729">
    <property type="entry name" value="Rossmann-like_a/b/a_fold"/>
</dbReference>
<evidence type="ECO:0000256" key="8">
    <source>
        <dbReference type="ARBA" id="ARBA00023125"/>
    </source>
</evidence>
<keyword evidence="10" id="KW-0456">Lyase</keyword>
<evidence type="ECO:0000256" key="11">
    <source>
        <dbReference type="ARBA" id="ARBA00031671"/>
    </source>
</evidence>
<evidence type="ECO:0000256" key="10">
    <source>
        <dbReference type="ARBA" id="ARBA00023239"/>
    </source>
</evidence>
<comment type="caution">
    <text evidence="14">The sequence shown here is derived from an EMBL/GenBank/DDBJ whole genome shotgun (WGS) entry which is preliminary data.</text>
</comment>
<dbReference type="Gene3D" id="1.25.40.80">
    <property type="match status" value="1"/>
</dbReference>
<evidence type="ECO:0000256" key="12">
    <source>
        <dbReference type="ARBA" id="ARBA00033999"/>
    </source>
</evidence>
<dbReference type="GO" id="GO:0000719">
    <property type="term" value="P:photoreactive repair"/>
    <property type="evidence" value="ECO:0007669"/>
    <property type="project" value="TreeGrafter"/>
</dbReference>
<feature type="domain" description="Photolyase/cryptochrome alpha/beta" evidence="13">
    <location>
        <begin position="15"/>
        <end position="145"/>
    </location>
</feature>
<dbReference type="GO" id="GO:0003904">
    <property type="term" value="F:deoxyribodipyrimidine photo-lyase activity"/>
    <property type="evidence" value="ECO:0007669"/>
    <property type="project" value="UniProtKB-EC"/>
</dbReference>
<dbReference type="InterPro" id="IPR052219">
    <property type="entry name" value="Photolyase_Class-2"/>
</dbReference>
<dbReference type="FunFam" id="1.10.579.10:FF:000002">
    <property type="entry name" value="Deoxyribodipyrimidine photolyase"/>
    <property type="match status" value="1"/>
</dbReference>
<dbReference type="GO" id="GO:0003677">
    <property type="term" value="F:DNA binding"/>
    <property type="evidence" value="ECO:0007669"/>
    <property type="project" value="UniProtKB-KW"/>
</dbReference>
<keyword evidence="6" id="KW-0227">DNA damage</keyword>
<reference evidence="14" key="2">
    <citation type="journal article" date="2021" name="Microbiome">
        <title>Successional dynamics and alternative stable states in a saline activated sludge microbial community over 9 years.</title>
        <authorList>
            <person name="Wang Y."/>
            <person name="Ye J."/>
            <person name="Ju F."/>
            <person name="Liu L."/>
            <person name="Boyd J.A."/>
            <person name="Deng Y."/>
            <person name="Parks D.H."/>
            <person name="Jiang X."/>
            <person name="Yin X."/>
            <person name="Woodcroft B.J."/>
            <person name="Tyson G.W."/>
            <person name="Hugenholtz P."/>
            <person name="Polz M.F."/>
            <person name="Zhang T."/>
        </authorList>
    </citation>
    <scope>NUCLEOTIDE SEQUENCE</scope>
    <source>
        <strain evidence="14">HKST-UBA79</strain>
    </source>
</reference>